<keyword evidence="1 6" id="KW-0808">Transferase</keyword>
<dbReference type="OrthoDB" id="6108at2759"/>
<keyword evidence="1" id="KW-0479">Metal-binding</keyword>
<dbReference type="GO" id="GO:0043023">
    <property type="term" value="F:ribosomal large subunit binding"/>
    <property type="evidence" value="ECO:0007669"/>
    <property type="project" value="TreeGrafter"/>
</dbReference>
<organism evidence="6 7">
    <name type="scientific">Desmophyllum pertusum</name>
    <dbReference type="NCBI Taxonomy" id="174260"/>
    <lineage>
        <taxon>Eukaryota</taxon>
        <taxon>Metazoa</taxon>
        <taxon>Cnidaria</taxon>
        <taxon>Anthozoa</taxon>
        <taxon>Hexacorallia</taxon>
        <taxon>Scleractinia</taxon>
        <taxon>Caryophylliina</taxon>
        <taxon>Caryophylliidae</taxon>
        <taxon>Desmophyllum</taxon>
    </lineage>
</organism>
<dbReference type="InterPro" id="IPR054478">
    <property type="entry name" value="LTN1_UBC"/>
</dbReference>
<dbReference type="GO" id="GO:0061630">
    <property type="term" value="F:ubiquitin protein ligase activity"/>
    <property type="evidence" value="ECO:0007669"/>
    <property type="project" value="UniProtKB-UniRule"/>
</dbReference>
<dbReference type="GO" id="GO:0005829">
    <property type="term" value="C:cytosol"/>
    <property type="evidence" value="ECO:0007669"/>
    <property type="project" value="UniProtKB-UniRule"/>
</dbReference>
<feature type="domain" description="E3 ubiquitin-protein ligase listerin ubiquitin conjugating" evidence="5">
    <location>
        <begin position="1683"/>
        <end position="1721"/>
    </location>
</feature>
<evidence type="ECO:0000256" key="2">
    <source>
        <dbReference type="SAM" id="MobiDB-lite"/>
    </source>
</evidence>
<comment type="pathway">
    <text evidence="1">Protein modification; protein ubiquitination.</text>
</comment>
<feature type="domain" description="E3 ubiquitin-protein ligase listerin N-terminal" evidence="3">
    <location>
        <begin position="66"/>
        <end position="373"/>
    </location>
</feature>
<dbReference type="GO" id="GO:0072344">
    <property type="term" value="P:rescue of stalled ribosome"/>
    <property type="evidence" value="ECO:0007669"/>
    <property type="project" value="UniProtKB-UniRule"/>
</dbReference>
<comment type="subunit">
    <text evidence="1">Component of the ribosome quality control complex (RQC).</text>
</comment>
<feature type="region of interest" description="Disordered" evidence="2">
    <location>
        <begin position="1"/>
        <end position="21"/>
    </location>
</feature>
<evidence type="ECO:0000259" key="3">
    <source>
        <dbReference type="Pfam" id="PF22958"/>
    </source>
</evidence>
<dbReference type="PANTHER" id="PTHR12389:SF0">
    <property type="entry name" value="E3 UBIQUITIN-PROTEIN LIGASE LISTERIN"/>
    <property type="match status" value="1"/>
</dbReference>
<comment type="catalytic activity">
    <reaction evidence="1">
        <text>S-ubiquitinyl-[E2 ubiquitin-conjugating enzyme]-L-cysteine + [acceptor protein]-L-lysine = [E2 ubiquitin-conjugating enzyme]-L-cysteine + N(6)-ubiquitinyl-[acceptor protein]-L-lysine.</text>
        <dbReference type="EC" id="2.3.2.27"/>
    </reaction>
</comment>
<proteinExistence type="inferred from homology"/>
<dbReference type="GO" id="GO:0008270">
    <property type="term" value="F:zinc ion binding"/>
    <property type="evidence" value="ECO:0007669"/>
    <property type="project" value="UniProtKB-KW"/>
</dbReference>
<dbReference type="PANTHER" id="PTHR12389">
    <property type="entry name" value="ZINC FINGER PROTEIN 294"/>
    <property type="match status" value="1"/>
</dbReference>
<dbReference type="Pfam" id="PF22958">
    <property type="entry name" value="Ltn1_1st"/>
    <property type="match status" value="1"/>
</dbReference>
<evidence type="ECO:0000313" key="7">
    <source>
        <dbReference type="Proteomes" id="UP001163046"/>
    </source>
</evidence>
<keyword evidence="1" id="KW-0862">Zinc</keyword>
<gene>
    <name evidence="6" type="primary">LTN1</name>
    <name evidence="6" type="ORF">OS493_024617</name>
</gene>
<sequence length="1729" mass="194094">MGGKDKQRTKGNVKPSSSGRAAALISKDGTVGFVGFGGLQGSPGASNLGYVPMTAGVGEDVDASVDAEFRMVMRKLMKRDSVTKLKAVQEFTDLCKNSTVDAVESALPFWPRLFNKLAMDIDHRVREATQQAMEQLVLRVGRNLAPHLRYIIGPWLCSQFDTYAVVASSGKKSFKTAFSEEKQIEVIMFCRKELFEFLQDNILSQTPSTLSDPKFVSEEEMEAKYNRVLSSSILGLGQLIHVTSSNADADMEELFLDVLRQNKFWKYARHKSPNVRGAVFSMVSVTCEILPSMMLSLSSQVSPAVLSALDDSDPAVCQQLWNVVLSVLKNITDCWKQVNVRKAVLPKLWSVLKNGGSGCASIIFPNLLPFLSKVPSEVIGSGVGFYQEFFISLQEGLTKERVLNSPSECSAVIAAFMECLRFCLLRDSDSDGPDVAVQEYLIKEQLLSVLKISLEKQSKLLQSNLYPLVADLLSYLSIKSETDPKSDEEVEEQKLTQRFCHILKWFWEGFSFVCLENLNSVVGQVVGDDVVNSVSHCLVTLKCPSNKKKRQQKVAFTEMSSSAQFGNDSCESRKCHPSSESLTAGSVETLYNGCLLHLVCNICSLCLNEISQNNSLSHLKLLSCVVPHFTSTKLIKTLLKNTSEQSSTPAGSDSYSLLTGQFVNHTLFPWIKSCHEQSLSGHDIGNVSGVFTDNRSVDYIIAIFCGIIRTLPFVKQVELVSESLQQHTAISFLYKVLEKGLHSEVPGVVRWLQSKDGSEKLLELSRCLVVHFGQDTALSEEDRMSVWKLLKLCIVTERNVAMLENELVDKICQHFLRILRQSEQENEQQLLLLLNILRMSLAHCENNAGDIVHSTEELLLAVFQLQLADTVSSPTVSQSLAETWRTGLKVFRQFPSDVDSTPCQALLLKTAVLIQEKLVKVETLERLDNLASIAVCLLKDASHLSSAEELKDESLSQRVFTALTPSGQQLNFLRNEYPMSQWLLAPLLERRLPVMSDAHDQLDECPRSTLTNHHKMIVFSSTLVKEMLSDANESSVVTRDCFIRLWLETSWVRHWCTCVLGCSDVTEEFTAYSNNSDQTVFNLLMKLRQTSDHLLEHIREKHWSEALLAFALTRSRSEGFLWCLVLGSVLKDLQLLGVPYEADFMLTEVQSFASLEEKECQTLTTLIAHVDGIYELKVITEQYTRLLREENDESAFARVFAVIDGSLHQWFKQTKGVEEALLEYQLTITEILDELVEWNKIHDNLLLMNSSLDDASMSVLTINMSLIRTLEMAVLHCPDKMNSKHWDFMLCSLAGWLQTCEENRSILTSLKCVAVCCQVSSLFCTVARFFEENASKLSKISDDGLSSETSHEVESGSSLTVDTAEFPPNLFAEWQEFFSGTLFNTVLQLFLFHSAQCQSAHFEASLWSNRISESLGSAVIYTPTPLLKEHKFEGPPHATAKESSNMPQWIGDLLEHCLPLLSLHGLQFATYHLLSKVMSENTFLDEQEPESEQRGDEPIRSPPTPLISLINTTCAHMTEMVSDAHVPFGEHLDMTSDTEAQNVSLALMLAWKLLLQFFRNLPQERRVEYAKYIRQNKMVASLLGVLFRLIPLKPAALATAMVADDFEPQIGRFSGQRTIQQLACGVYYSLTQWMPAIVRQWWNGLDKRQSAIVDKFTTSSITPQLCQREMQLVQSSSIRFDNMQVKTRPSAREVAAVYTVDEISMELVVKLAPNHPLGWCQSRVARRSV</sequence>
<dbReference type="InterPro" id="IPR011989">
    <property type="entry name" value="ARM-like"/>
</dbReference>
<keyword evidence="7" id="KW-1185">Reference proteome</keyword>
<evidence type="ECO:0000259" key="5">
    <source>
        <dbReference type="Pfam" id="PF23009"/>
    </source>
</evidence>
<evidence type="ECO:0000259" key="4">
    <source>
        <dbReference type="Pfam" id="PF22999"/>
    </source>
</evidence>
<dbReference type="InterPro" id="IPR039795">
    <property type="entry name" value="LTN1/Rkr1"/>
</dbReference>
<dbReference type="GO" id="GO:1990112">
    <property type="term" value="C:RQC complex"/>
    <property type="evidence" value="ECO:0007669"/>
    <property type="project" value="UniProtKB-UniRule"/>
</dbReference>
<dbReference type="InterPro" id="IPR016024">
    <property type="entry name" value="ARM-type_fold"/>
</dbReference>
<dbReference type="InterPro" id="IPR054477">
    <property type="entry name" value="LTN1_E3_ligase_6th"/>
</dbReference>
<dbReference type="Proteomes" id="UP001163046">
    <property type="component" value="Unassembled WGS sequence"/>
</dbReference>
<comment type="caution">
    <text evidence="6">The sequence shown here is derived from an EMBL/GenBank/DDBJ whole genome shotgun (WGS) entry which is preliminary data.</text>
</comment>
<dbReference type="EC" id="2.3.2.27" evidence="1"/>
<protein>
    <recommendedName>
        <fullName evidence="1">E3 ubiquitin-protein ligase listerin</fullName>
        <ecNumber evidence="1">2.3.2.27</ecNumber>
    </recommendedName>
    <alternativeName>
        <fullName evidence="1">RING-type E3 ubiquitin transferase listerin</fullName>
    </alternativeName>
</protein>
<evidence type="ECO:0000313" key="6">
    <source>
        <dbReference type="EMBL" id="KAJ7383932.1"/>
    </source>
</evidence>
<comment type="similarity">
    <text evidence="1">Belongs to the LTN1 family.</text>
</comment>
<dbReference type="GO" id="GO:1990116">
    <property type="term" value="P:ribosome-associated ubiquitin-dependent protein catabolic process"/>
    <property type="evidence" value="ECO:0007669"/>
    <property type="project" value="UniProtKB-UniRule"/>
</dbReference>
<feature type="domain" description="E3 ubiquitin-protein ligase listerin HEAT repeat region" evidence="4">
    <location>
        <begin position="1455"/>
        <end position="1674"/>
    </location>
</feature>
<keyword evidence="6" id="KW-0012">Acyltransferase</keyword>
<comment type="function">
    <text evidence="1">E3 ubiquitin-protein ligase. Component of the ribosome quality control complex (RQC), a ribosome-associated complex that mediates ubiquitination and extraction of incompletely synthesized nascent chains for proteasomal degradation.</text>
</comment>
<dbReference type="SUPFAM" id="SSF48371">
    <property type="entry name" value="ARM repeat"/>
    <property type="match status" value="1"/>
</dbReference>
<dbReference type="Pfam" id="PF23009">
    <property type="entry name" value="UBC_like"/>
    <property type="match status" value="1"/>
</dbReference>
<accession>A0A9W9ZLK4</accession>
<keyword evidence="1" id="KW-0833">Ubl conjugation pathway</keyword>
<dbReference type="Pfam" id="PF22999">
    <property type="entry name" value="LTN1_E3_ligase_6th"/>
    <property type="match status" value="1"/>
</dbReference>
<dbReference type="EMBL" id="MU825892">
    <property type="protein sequence ID" value="KAJ7383932.1"/>
    <property type="molecule type" value="Genomic_DNA"/>
</dbReference>
<dbReference type="Gene3D" id="1.25.10.10">
    <property type="entry name" value="Leucine-rich Repeat Variant"/>
    <property type="match status" value="1"/>
</dbReference>
<evidence type="ECO:0000256" key="1">
    <source>
        <dbReference type="RuleBase" id="RU367090"/>
    </source>
</evidence>
<name>A0A9W9ZLK4_9CNID</name>
<reference evidence="6" key="1">
    <citation type="submission" date="2023-01" db="EMBL/GenBank/DDBJ databases">
        <title>Genome assembly of the deep-sea coral Lophelia pertusa.</title>
        <authorList>
            <person name="Herrera S."/>
            <person name="Cordes E."/>
        </authorList>
    </citation>
    <scope>NUCLEOTIDE SEQUENCE</scope>
    <source>
        <strain evidence="6">USNM1676648</strain>
        <tissue evidence="6">Polyp</tissue>
    </source>
</reference>
<dbReference type="InterPro" id="IPR054476">
    <property type="entry name" value="Ltn1_N"/>
</dbReference>
<keyword evidence="1" id="KW-0863">Zinc-finger</keyword>